<gene>
    <name evidence="1" type="ORF">WMY93_033241</name>
</gene>
<dbReference type="EMBL" id="JBBPFD010000146">
    <property type="protein sequence ID" value="KAK7880101.1"/>
    <property type="molecule type" value="Genomic_DNA"/>
</dbReference>
<sequence>MLVQVEQVKRWSFRWSRSNAGASGGAGQTLELQVVQVEAAHRLLLPPNGTAVPLRERPLTHCFYHGSVRGLPESRAALSTLPRSKVSPCLTPVLHLSAPVLHLSYTCLTPVLHLSAPVCSCNNKYAPTAVTAGKVLLLNEVFSGKVVEVEGCRGGRAARAGRDSLACGPGRKVLWAGKK</sequence>
<accession>A0AAW0MSI9</accession>
<evidence type="ECO:0000313" key="2">
    <source>
        <dbReference type="Proteomes" id="UP001460270"/>
    </source>
</evidence>
<organism evidence="1 2">
    <name type="scientific">Mugilogobius chulae</name>
    <name type="common">yellowstripe goby</name>
    <dbReference type="NCBI Taxonomy" id="88201"/>
    <lineage>
        <taxon>Eukaryota</taxon>
        <taxon>Metazoa</taxon>
        <taxon>Chordata</taxon>
        <taxon>Craniata</taxon>
        <taxon>Vertebrata</taxon>
        <taxon>Euteleostomi</taxon>
        <taxon>Actinopterygii</taxon>
        <taxon>Neopterygii</taxon>
        <taxon>Teleostei</taxon>
        <taxon>Neoteleostei</taxon>
        <taxon>Acanthomorphata</taxon>
        <taxon>Gobiaria</taxon>
        <taxon>Gobiiformes</taxon>
        <taxon>Gobioidei</taxon>
        <taxon>Gobiidae</taxon>
        <taxon>Gobionellinae</taxon>
        <taxon>Mugilogobius</taxon>
    </lineage>
</organism>
<dbReference type="Proteomes" id="UP001460270">
    <property type="component" value="Unassembled WGS sequence"/>
</dbReference>
<name>A0AAW0MSI9_9GOBI</name>
<reference evidence="2" key="1">
    <citation type="submission" date="2024-04" db="EMBL/GenBank/DDBJ databases">
        <title>Salinicola lusitanus LLJ914,a marine bacterium isolated from the Okinawa Trough.</title>
        <authorList>
            <person name="Li J."/>
        </authorList>
    </citation>
    <scope>NUCLEOTIDE SEQUENCE [LARGE SCALE GENOMIC DNA]</scope>
</reference>
<dbReference type="AlphaFoldDB" id="A0AAW0MSI9"/>
<evidence type="ECO:0000313" key="1">
    <source>
        <dbReference type="EMBL" id="KAK7880101.1"/>
    </source>
</evidence>
<keyword evidence="2" id="KW-1185">Reference proteome</keyword>
<comment type="caution">
    <text evidence="1">The sequence shown here is derived from an EMBL/GenBank/DDBJ whole genome shotgun (WGS) entry which is preliminary data.</text>
</comment>
<proteinExistence type="predicted"/>
<protein>
    <submittedName>
        <fullName evidence="1">Uncharacterized protein</fullName>
    </submittedName>
</protein>